<dbReference type="RefSeq" id="WP_115935573.1">
    <property type="nucleotide sequence ID" value="NZ_QRDW01000002.1"/>
</dbReference>
<dbReference type="AlphaFoldDB" id="A0A3D9HRA0"/>
<dbReference type="Gene3D" id="3.40.50.970">
    <property type="match status" value="2"/>
</dbReference>
<dbReference type="InterPro" id="IPR005474">
    <property type="entry name" value="Transketolase_N"/>
</dbReference>
<comment type="cofactor">
    <cofactor evidence="1 8">
        <name>Mg(2+)</name>
        <dbReference type="ChEBI" id="CHEBI:18420"/>
    </cofactor>
</comment>
<evidence type="ECO:0000256" key="9">
    <source>
        <dbReference type="SAM" id="MobiDB-lite"/>
    </source>
</evidence>
<keyword evidence="12" id="KW-1185">Reference proteome</keyword>
<reference evidence="11 12" key="1">
    <citation type="submission" date="2018-07" db="EMBL/GenBank/DDBJ databases">
        <title>Genomic Encyclopedia of Type Strains, Phase III (KMG-III): the genomes of soil and plant-associated and newly described type strains.</title>
        <authorList>
            <person name="Whitman W."/>
        </authorList>
    </citation>
    <scope>NUCLEOTIDE SEQUENCE [LARGE SCALE GENOMIC DNA]</scope>
    <source>
        <strain evidence="11 12">CECT 8488</strain>
    </source>
</reference>
<evidence type="ECO:0000256" key="3">
    <source>
        <dbReference type="ARBA" id="ARBA00003157"/>
    </source>
</evidence>
<evidence type="ECO:0000256" key="1">
    <source>
        <dbReference type="ARBA" id="ARBA00001946"/>
    </source>
</evidence>
<dbReference type="InterPro" id="IPR041621">
    <property type="entry name" value="PDH_E1_M"/>
</dbReference>
<dbReference type="GO" id="GO:0004739">
    <property type="term" value="F:pyruvate dehydrogenase (acetyl-transferring) activity"/>
    <property type="evidence" value="ECO:0007669"/>
    <property type="project" value="UniProtKB-EC"/>
</dbReference>
<comment type="cofactor">
    <cofactor evidence="2 7">
        <name>thiamine diphosphate</name>
        <dbReference type="ChEBI" id="CHEBI:58937"/>
    </cofactor>
</comment>
<comment type="caution">
    <text evidence="11">The sequence shown here is derived from an EMBL/GenBank/DDBJ whole genome shotgun (WGS) entry which is preliminary data.</text>
</comment>
<dbReference type="Gene3D" id="3.40.50.920">
    <property type="match status" value="1"/>
</dbReference>
<feature type="binding site" evidence="8">
    <location>
        <position position="228"/>
    </location>
    <ligand>
        <name>Mg(2+)</name>
        <dbReference type="ChEBI" id="CHEBI:18420"/>
    </ligand>
</feature>
<dbReference type="SUPFAM" id="SSF52518">
    <property type="entry name" value="Thiamin diphosphate-binding fold (THDP-binding)"/>
    <property type="match status" value="2"/>
</dbReference>
<evidence type="ECO:0000313" key="12">
    <source>
        <dbReference type="Proteomes" id="UP000256845"/>
    </source>
</evidence>
<evidence type="ECO:0000256" key="6">
    <source>
        <dbReference type="ARBA" id="ARBA00051231"/>
    </source>
</evidence>
<comment type="catalytic activity">
    <reaction evidence="6 7">
        <text>N(6)-[(R)-lipoyl]-L-lysyl-[protein] + pyruvate + H(+) = N(6)-[(R)-S(8)-acetyldihydrolipoyl]-L-lysyl-[protein] + CO2</text>
        <dbReference type="Rhea" id="RHEA:19189"/>
        <dbReference type="Rhea" id="RHEA-COMP:10474"/>
        <dbReference type="Rhea" id="RHEA-COMP:10478"/>
        <dbReference type="ChEBI" id="CHEBI:15361"/>
        <dbReference type="ChEBI" id="CHEBI:15378"/>
        <dbReference type="ChEBI" id="CHEBI:16526"/>
        <dbReference type="ChEBI" id="CHEBI:83099"/>
        <dbReference type="ChEBI" id="CHEBI:83111"/>
        <dbReference type="EC" id="1.2.4.1"/>
    </reaction>
</comment>
<keyword evidence="7 11" id="KW-0670">Pyruvate</keyword>
<evidence type="ECO:0000256" key="5">
    <source>
        <dbReference type="ARBA" id="ARBA00017172"/>
    </source>
</evidence>
<dbReference type="Pfam" id="PF17831">
    <property type="entry name" value="PDH_E1_M"/>
    <property type="match status" value="1"/>
</dbReference>
<protein>
    <recommendedName>
        <fullName evidence="5 7">Pyruvate dehydrogenase E1 component</fullName>
        <ecNumber evidence="7">1.2.4.1</ecNumber>
    </recommendedName>
</protein>
<keyword evidence="7" id="KW-0786">Thiamine pyrophosphate</keyword>
<evidence type="ECO:0000256" key="4">
    <source>
        <dbReference type="ARBA" id="ARBA00007131"/>
    </source>
</evidence>
<organism evidence="11 12">
    <name type="scientific">Aestuariispira insulae</name>
    <dbReference type="NCBI Taxonomy" id="1461337"/>
    <lineage>
        <taxon>Bacteria</taxon>
        <taxon>Pseudomonadati</taxon>
        <taxon>Pseudomonadota</taxon>
        <taxon>Alphaproteobacteria</taxon>
        <taxon>Rhodospirillales</taxon>
        <taxon>Kiloniellaceae</taxon>
        <taxon>Aestuariispira</taxon>
    </lineage>
</organism>
<evidence type="ECO:0000256" key="2">
    <source>
        <dbReference type="ARBA" id="ARBA00001964"/>
    </source>
</evidence>
<dbReference type="EMBL" id="QRDW01000002">
    <property type="protein sequence ID" value="RED52008.1"/>
    <property type="molecule type" value="Genomic_DNA"/>
</dbReference>
<dbReference type="InterPro" id="IPR009014">
    <property type="entry name" value="Transketo_C/PFOR_II"/>
</dbReference>
<feature type="region of interest" description="Disordered" evidence="9">
    <location>
        <begin position="1"/>
        <end position="30"/>
    </location>
</feature>
<accession>A0A3D9HRA0</accession>
<dbReference type="PIRSF" id="PIRSF000156">
    <property type="entry name" value="Pyruvate_dh_E1"/>
    <property type="match status" value="1"/>
</dbReference>
<feature type="binding site" evidence="8">
    <location>
        <position position="230"/>
    </location>
    <ligand>
        <name>Mg(2+)</name>
        <dbReference type="ChEBI" id="CHEBI:18420"/>
    </ligand>
</feature>
<comment type="similarity">
    <text evidence="4">Belongs to the transketolase family.</text>
</comment>
<keyword evidence="8" id="KW-0460">Magnesium</keyword>
<dbReference type="SMART" id="SM00861">
    <property type="entry name" value="Transket_pyr"/>
    <property type="match status" value="1"/>
</dbReference>
<dbReference type="EC" id="1.2.4.1" evidence="7"/>
<evidence type="ECO:0000259" key="10">
    <source>
        <dbReference type="SMART" id="SM00861"/>
    </source>
</evidence>
<feature type="domain" description="Transketolase-like pyrimidine-binding" evidence="10">
    <location>
        <begin position="447"/>
        <end position="653"/>
    </location>
</feature>
<dbReference type="InterPro" id="IPR005475">
    <property type="entry name" value="Transketolase-like_Pyr-bd"/>
</dbReference>
<dbReference type="GO" id="GO:0046872">
    <property type="term" value="F:metal ion binding"/>
    <property type="evidence" value="ECO:0007669"/>
    <property type="project" value="UniProtKB-KW"/>
</dbReference>
<gene>
    <name evidence="11" type="ORF">DFP90_10224</name>
</gene>
<dbReference type="PANTHER" id="PTHR43825">
    <property type="entry name" value="PYRUVATE DEHYDROGENASE E1 COMPONENT"/>
    <property type="match status" value="1"/>
</dbReference>
<dbReference type="Pfam" id="PF00456">
    <property type="entry name" value="Transketolase_N"/>
    <property type="match status" value="1"/>
</dbReference>
<proteinExistence type="inferred from homology"/>
<dbReference type="OrthoDB" id="9773339at2"/>
<dbReference type="InterPro" id="IPR004660">
    <property type="entry name" value="PDH_E1"/>
</dbReference>
<comment type="function">
    <text evidence="3 7">Component of the pyruvate dehydrogenase (PDH) complex, that catalyzes the overall conversion of pyruvate to acetyl-CoA and CO(2).</text>
</comment>
<name>A0A3D9HRA0_9PROT</name>
<keyword evidence="8" id="KW-0479">Metal-binding</keyword>
<dbReference type="Proteomes" id="UP000256845">
    <property type="component" value="Unassembled WGS sequence"/>
</dbReference>
<dbReference type="InterPro" id="IPR029061">
    <property type="entry name" value="THDP-binding"/>
</dbReference>
<evidence type="ECO:0000313" key="11">
    <source>
        <dbReference type="EMBL" id="RED52008.1"/>
    </source>
</evidence>
<evidence type="ECO:0000256" key="7">
    <source>
        <dbReference type="PIRNR" id="PIRNR000156"/>
    </source>
</evidence>
<keyword evidence="7" id="KW-0560">Oxidoreductase</keyword>
<feature type="binding site" evidence="8">
    <location>
        <position position="198"/>
    </location>
    <ligand>
        <name>Mg(2+)</name>
        <dbReference type="ChEBI" id="CHEBI:18420"/>
    </ligand>
</feature>
<sequence length="816" mass="90394">MPFNRSNLRPDLNDPNWPKEAPVANQHEALPEQTRITRGVDAAELTLLKELEKKILWLSAWTIHNANHLRESRDGLKVGGHQASCASITAIMTALYLKVLRPQDRVAVKPHASPVFHAIQYLLGNQTRDKMEKFRALGGMQSYPSRTKDGSFVDFSTGSVGLGAAVTNFAALTQDYLRMKDLVPTNDVPGRMVALVGDAELDEGNVYEALLDTWKHDIRNVWWVIDYNRQSLDGMVNEHLFRLIGRFFRAVGWNVITLKYGRKLYEAFQRPGGSALKKWVNACPNDIYSALAFQGAAAWRKQILEDNPGDADLATLIGSYDDDGLQDLMTNLGGHCMEALLDAFENVPNDKPTCFIAYTIKGFGLPLAGHKDNHAGLMNPQQMAAFRADNNVTQGSEWEKFAGLESSAENLQAYLDHVPFNILKQRRLSEAPIPVPAALPYAVEKQTSTQMAFGKILNNIAKEGGPLAERIVTTSPDVSVSTNLGGWINQQGLFERFERGDEFRDRKVPSAQKWIRSPQGQHIELGIAENNLFLNLAALGLSESLFGARLLPIGTLYDPFISRGLDALNYACYQDARFMLVATPSGVTLGPEGGAHQSISTPMIGMGQPGLTSYEPAFADELSVIMRWGFDHMQDRENGGSLYLRLSTRNLNQPQRDMDEDLKNQIIKGGYWLKKPAAGSTLAIVFMGAVAPQAIEAYDRLVTDYPDAGLLCITSADRLYNDWQRLERARLNGLDQVEMAHVEDLFEPLGAKARFCSVIDGHPAALAWMGAVRGHSVAPLGIEGFGQCGDLPDLYATYNIDADSIERAARRFQERR</sequence>
<dbReference type="InterPro" id="IPR051157">
    <property type="entry name" value="PDH/Transketolase"/>
</dbReference>
<evidence type="ECO:0000256" key="8">
    <source>
        <dbReference type="PIRSR" id="PIRSR000156-1"/>
    </source>
</evidence>
<dbReference type="PANTHER" id="PTHR43825:SF4">
    <property type="entry name" value="PYRUVATE DEHYDROGENASE E1 COMPONENT"/>
    <property type="match status" value="1"/>
</dbReference>
<dbReference type="SUPFAM" id="SSF52922">
    <property type="entry name" value="TK C-terminal domain-like"/>
    <property type="match status" value="1"/>
</dbReference>